<dbReference type="GO" id="GO:0016020">
    <property type="term" value="C:membrane"/>
    <property type="evidence" value="ECO:0007669"/>
    <property type="project" value="UniProtKB-SubCell"/>
</dbReference>
<evidence type="ECO:0000313" key="7">
    <source>
        <dbReference type="EMBL" id="RZO26249.1"/>
    </source>
</evidence>
<feature type="transmembrane region" description="Helical" evidence="6">
    <location>
        <begin position="84"/>
        <end position="108"/>
    </location>
</feature>
<feature type="transmembrane region" description="Helical" evidence="6">
    <location>
        <begin position="120"/>
        <end position="137"/>
    </location>
</feature>
<dbReference type="EMBL" id="SHBE01000005">
    <property type="protein sequence ID" value="RZO26249.1"/>
    <property type="molecule type" value="Genomic_DNA"/>
</dbReference>
<feature type="transmembrane region" description="Helical" evidence="6">
    <location>
        <begin position="181"/>
        <end position="200"/>
    </location>
</feature>
<comment type="subcellular location">
    <subcellularLocation>
        <location evidence="1">Membrane</location>
        <topology evidence="1">Multi-pass membrane protein</topology>
    </subcellularLocation>
</comment>
<evidence type="ECO:0000256" key="3">
    <source>
        <dbReference type="ARBA" id="ARBA00022692"/>
    </source>
</evidence>
<feature type="transmembrane region" description="Helical" evidence="6">
    <location>
        <begin position="44"/>
        <end position="63"/>
    </location>
</feature>
<protein>
    <recommendedName>
        <fullName evidence="9">ABC transporter permease</fullName>
    </recommendedName>
</protein>
<feature type="transmembrane region" description="Helical" evidence="6">
    <location>
        <begin position="149"/>
        <end position="169"/>
    </location>
</feature>
<dbReference type="GO" id="GO:0017004">
    <property type="term" value="P:cytochrome complex assembly"/>
    <property type="evidence" value="ECO:0007669"/>
    <property type="project" value="InterPro"/>
</dbReference>
<dbReference type="GO" id="GO:0015232">
    <property type="term" value="F:heme transmembrane transporter activity"/>
    <property type="evidence" value="ECO:0007669"/>
    <property type="project" value="InterPro"/>
</dbReference>
<sequence>MGRFLTREFLLFINIPKHIYLPLSIYSIIYVIFIILDLSSELKFANIFISSFIAVFIISEANFKEDFESGVIEKLIIENENLTMYVFSKLLVQFLFIFIPMLAIGLVFNGLPENLSLFKYSISYLACLLTLSIFFNLGSIVSIRKGSSLNALITIPFLIPFIILVKGLFVDGQWIPNFYFLMAYFIFSISFINLVIVRVIRIQAK</sequence>
<gene>
    <name evidence="7" type="ORF">EVA92_03015</name>
</gene>
<keyword evidence="4 6" id="KW-1133">Transmembrane helix</keyword>
<reference evidence="7 8" key="1">
    <citation type="submission" date="2019-02" db="EMBL/GenBank/DDBJ databases">
        <title>Prokaryotic population dynamics and viral predation in marine succession experiment using metagenomics: the confinement effect.</title>
        <authorList>
            <person name="Haro-Moreno J.M."/>
            <person name="Rodriguez-Valera F."/>
            <person name="Lopez-Perez M."/>
        </authorList>
    </citation>
    <scope>NUCLEOTIDE SEQUENCE [LARGE SCALE GENOMIC DNA]</scope>
    <source>
        <strain evidence="7">MED-G159</strain>
    </source>
</reference>
<evidence type="ECO:0008006" key="9">
    <source>
        <dbReference type="Google" id="ProtNLM"/>
    </source>
</evidence>
<accession>A0A520MYH3</accession>
<dbReference type="Proteomes" id="UP000315825">
    <property type="component" value="Unassembled WGS sequence"/>
</dbReference>
<dbReference type="InterPro" id="IPR003544">
    <property type="entry name" value="Cyt_c_biogenesis_CcmB"/>
</dbReference>
<evidence type="ECO:0000256" key="4">
    <source>
        <dbReference type="ARBA" id="ARBA00022989"/>
    </source>
</evidence>
<keyword evidence="5 6" id="KW-0472">Membrane</keyword>
<dbReference type="AlphaFoldDB" id="A0A520MYH3"/>
<evidence type="ECO:0000256" key="6">
    <source>
        <dbReference type="SAM" id="Phobius"/>
    </source>
</evidence>
<name>A0A520MYH3_9GAMM</name>
<keyword evidence="3 6" id="KW-0812">Transmembrane</keyword>
<evidence type="ECO:0000313" key="8">
    <source>
        <dbReference type="Proteomes" id="UP000315825"/>
    </source>
</evidence>
<organism evidence="7 8">
    <name type="scientific">SAR86 cluster bacterium</name>
    <dbReference type="NCBI Taxonomy" id="2030880"/>
    <lineage>
        <taxon>Bacteria</taxon>
        <taxon>Pseudomonadati</taxon>
        <taxon>Pseudomonadota</taxon>
        <taxon>Gammaproteobacteria</taxon>
        <taxon>SAR86 cluster</taxon>
    </lineage>
</organism>
<comment type="similarity">
    <text evidence="2">Belongs to the CcmB/CycW/HelB family.</text>
</comment>
<comment type="caution">
    <text evidence="7">The sequence shown here is derived from an EMBL/GenBank/DDBJ whole genome shotgun (WGS) entry which is preliminary data.</text>
</comment>
<evidence type="ECO:0000256" key="2">
    <source>
        <dbReference type="ARBA" id="ARBA00010544"/>
    </source>
</evidence>
<feature type="transmembrane region" description="Helical" evidence="6">
    <location>
        <begin position="20"/>
        <end position="38"/>
    </location>
</feature>
<evidence type="ECO:0000256" key="1">
    <source>
        <dbReference type="ARBA" id="ARBA00004141"/>
    </source>
</evidence>
<proteinExistence type="inferred from homology"/>
<evidence type="ECO:0000256" key="5">
    <source>
        <dbReference type="ARBA" id="ARBA00023136"/>
    </source>
</evidence>
<dbReference type="Pfam" id="PF03379">
    <property type="entry name" value="CcmB"/>
    <property type="match status" value="1"/>
</dbReference>